<protein>
    <submittedName>
        <fullName evidence="6">GTPase IMAP family member 4</fullName>
    </submittedName>
</protein>
<dbReference type="SUPFAM" id="SSF52540">
    <property type="entry name" value="P-loop containing nucleoside triphosphate hydrolases"/>
    <property type="match status" value="1"/>
</dbReference>
<dbReference type="GO" id="GO:0005525">
    <property type="term" value="F:GTP binding"/>
    <property type="evidence" value="ECO:0007669"/>
    <property type="project" value="UniProtKB-KW"/>
</dbReference>
<dbReference type="PANTHER" id="PTHR10903:SF184">
    <property type="entry name" value="GTP-BINDING PROTEIN A"/>
    <property type="match status" value="1"/>
</dbReference>
<evidence type="ECO:0000256" key="3">
    <source>
        <dbReference type="ARBA" id="ARBA00023134"/>
    </source>
</evidence>
<feature type="compositionally biased region" description="Basic and acidic residues" evidence="4">
    <location>
        <begin position="349"/>
        <end position="363"/>
    </location>
</feature>
<dbReference type="AlphaFoldDB" id="A0A210QHR5"/>
<reference evidence="6 7" key="1">
    <citation type="journal article" date="2017" name="Nat. Ecol. Evol.">
        <title>Scallop genome provides insights into evolution of bilaterian karyotype and development.</title>
        <authorList>
            <person name="Wang S."/>
            <person name="Zhang J."/>
            <person name="Jiao W."/>
            <person name="Li J."/>
            <person name="Xun X."/>
            <person name="Sun Y."/>
            <person name="Guo X."/>
            <person name="Huan P."/>
            <person name="Dong B."/>
            <person name="Zhang L."/>
            <person name="Hu X."/>
            <person name="Sun X."/>
            <person name="Wang J."/>
            <person name="Zhao C."/>
            <person name="Wang Y."/>
            <person name="Wang D."/>
            <person name="Huang X."/>
            <person name="Wang R."/>
            <person name="Lv J."/>
            <person name="Li Y."/>
            <person name="Zhang Z."/>
            <person name="Liu B."/>
            <person name="Lu W."/>
            <person name="Hui Y."/>
            <person name="Liang J."/>
            <person name="Zhou Z."/>
            <person name="Hou R."/>
            <person name="Li X."/>
            <person name="Liu Y."/>
            <person name="Li H."/>
            <person name="Ning X."/>
            <person name="Lin Y."/>
            <person name="Zhao L."/>
            <person name="Xing Q."/>
            <person name="Dou J."/>
            <person name="Li Y."/>
            <person name="Mao J."/>
            <person name="Guo H."/>
            <person name="Dou H."/>
            <person name="Li T."/>
            <person name="Mu C."/>
            <person name="Jiang W."/>
            <person name="Fu Q."/>
            <person name="Fu X."/>
            <person name="Miao Y."/>
            <person name="Liu J."/>
            <person name="Yu Q."/>
            <person name="Li R."/>
            <person name="Liao H."/>
            <person name="Li X."/>
            <person name="Kong Y."/>
            <person name="Jiang Z."/>
            <person name="Chourrout D."/>
            <person name="Li R."/>
            <person name="Bao Z."/>
        </authorList>
    </citation>
    <scope>NUCLEOTIDE SEQUENCE [LARGE SCALE GENOMIC DNA]</scope>
    <source>
        <strain evidence="6 7">PY_sf001</strain>
    </source>
</reference>
<dbReference type="PANTHER" id="PTHR10903">
    <property type="entry name" value="GTPASE, IMAP FAMILY MEMBER-RELATED"/>
    <property type="match status" value="1"/>
</dbReference>
<proteinExistence type="inferred from homology"/>
<comment type="similarity">
    <text evidence="1">Belongs to the TRAFAC class TrmE-Era-EngA-EngB-Septin-like GTPase superfamily. AIG1/Toc34/Toc159-like paraseptin GTPase family. IAN subfamily.</text>
</comment>
<evidence type="ECO:0000256" key="2">
    <source>
        <dbReference type="ARBA" id="ARBA00022741"/>
    </source>
</evidence>
<dbReference type="InterPro" id="IPR045058">
    <property type="entry name" value="GIMA/IAN/Toc"/>
</dbReference>
<name>A0A210QHR5_MIZYE</name>
<sequence>MAERSRHNLQRPPLIKSRTGIETSRTLDGALSKERGCLTIGPNTVPYGGGKRRYKTETRIILVGKTGSGKSCTGNTLLGKHAFTSESGSQSVTKKCEYSSCKYEGRNVVVIDTPGLFDTDMSEEEAKNEIVKCIALASPGPHAILVVIPANVRYTNECHETIDRYLELFGPKVIDYILPVFTKSDQFQNDLTTTNMFLKKIDPKLKSLLDKNANRHVFVNNRSGNMDNERQKLFTAIERIVEHYNEKCFTNKQFVIVEKELNRIETEQQPQYTDIQADSVLKGSDVLPPSPTPSNTVPRGDDESATSSGESRERMESATSIGESGERMESATSSGKSRERMESATSSGKSRERIETETSDRASTRQSITDDSGFLGRLSQLFSDFFNSFFELLRGKKT</sequence>
<feature type="region of interest" description="Disordered" evidence="4">
    <location>
        <begin position="282"/>
        <end position="371"/>
    </location>
</feature>
<evidence type="ECO:0000256" key="4">
    <source>
        <dbReference type="SAM" id="MobiDB-lite"/>
    </source>
</evidence>
<dbReference type="FunFam" id="3.40.50.300:FF:000366">
    <property type="entry name" value="GTPase, IMAP family member 2"/>
    <property type="match status" value="1"/>
</dbReference>
<keyword evidence="7" id="KW-1185">Reference proteome</keyword>
<feature type="domain" description="AIG1-type G" evidence="5">
    <location>
        <begin position="55"/>
        <end position="258"/>
    </location>
</feature>
<keyword evidence="3" id="KW-0342">GTP-binding</keyword>
<dbReference type="EMBL" id="NEDP02003642">
    <property type="protein sequence ID" value="OWF48226.1"/>
    <property type="molecule type" value="Genomic_DNA"/>
</dbReference>
<dbReference type="Pfam" id="PF04548">
    <property type="entry name" value="AIG1"/>
    <property type="match status" value="1"/>
</dbReference>
<evidence type="ECO:0000313" key="7">
    <source>
        <dbReference type="Proteomes" id="UP000242188"/>
    </source>
</evidence>
<dbReference type="InterPro" id="IPR027417">
    <property type="entry name" value="P-loop_NTPase"/>
</dbReference>
<dbReference type="InterPro" id="IPR006703">
    <property type="entry name" value="G_AIG1"/>
</dbReference>
<keyword evidence="2" id="KW-0547">Nucleotide-binding</keyword>
<gene>
    <name evidence="6" type="ORF">KP79_PYT21979</name>
</gene>
<dbReference type="Gene3D" id="3.40.50.300">
    <property type="entry name" value="P-loop containing nucleotide triphosphate hydrolases"/>
    <property type="match status" value="1"/>
</dbReference>
<evidence type="ECO:0000259" key="5">
    <source>
        <dbReference type="PROSITE" id="PS51720"/>
    </source>
</evidence>
<comment type="caution">
    <text evidence="6">The sequence shown here is derived from an EMBL/GenBank/DDBJ whole genome shotgun (WGS) entry which is preliminary data.</text>
</comment>
<organism evidence="6 7">
    <name type="scientific">Mizuhopecten yessoensis</name>
    <name type="common">Japanese scallop</name>
    <name type="synonym">Patinopecten yessoensis</name>
    <dbReference type="NCBI Taxonomy" id="6573"/>
    <lineage>
        <taxon>Eukaryota</taxon>
        <taxon>Metazoa</taxon>
        <taxon>Spiralia</taxon>
        <taxon>Lophotrochozoa</taxon>
        <taxon>Mollusca</taxon>
        <taxon>Bivalvia</taxon>
        <taxon>Autobranchia</taxon>
        <taxon>Pteriomorphia</taxon>
        <taxon>Pectinida</taxon>
        <taxon>Pectinoidea</taxon>
        <taxon>Pectinidae</taxon>
        <taxon>Mizuhopecten</taxon>
    </lineage>
</organism>
<evidence type="ECO:0000256" key="1">
    <source>
        <dbReference type="ARBA" id="ARBA00008535"/>
    </source>
</evidence>
<dbReference type="OrthoDB" id="10061751at2759"/>
<dbReference type="PROSITE" id="PS51720">
    <property type="entry name" value="G_AIG1"/>
    <property type="match status" value="1"/>
</dbReference>
<evidence type="ECO:0000313" key="6">
    <source>
        <dbReference type="EMBL" id="OWF48226.1"/>
    </source>
</evidence>
<accession>A0A210QHR5</accession>
<dbReference type="Proteomes" id="UP000242188">
    <property type="component" value="Unassembled WGS sequence"/>
</dbReference>